<dbReference type="EMBL" id="LNYS01000008">
    <property type="protein sequence ID" value="KTD50297.1"/>
    <property type="molecule type" value="Genomic_DNA"/>
</dbReference>
<sequence>MGFWQKLKTVSDQYAEITHCTDGLLFIDMAKNTLHQCMTNCATIHQGYVYIKPFKSYSREYLKKGLELLNDANLNQEEQFKIVIGTLLAAKYYNDQCYPDDMYYRRNPRHLGSEMKDAIQALLEPHEGKSIFTAEEQSADCSHKINVLSNAVFNDELHLDESLFIKSSLIAAEPFNLKLKELCEVYDIPLSLEEHTDALSEAPAGPR</sequence>
<comment type="caution">
    <text evidence="1">The sequence shown here is derived from an EMBL/GenBank/DDBJ whole genome shotgun (WGS) entry which is preliminary data.</text>
</comment>
<name>A0A0W0Y092_9GAMM</name>
<evidence type="ECO:0000313" key="2">
    <source>
        <dbReference type="Proteomes" id="UP000054618"/>
    </source>
</evidence>
<dbReference type="AlphaFoldDB" id="A0A0W0Y092"/>
<gene>
    <name evidence="1" type="ORF">Lqui_1622</name>
</gene>
<dbReference type="PATRIC" id="fig|45073.5.peg.1714"/>
<keyword evidence="2" id="KW-1185">Reference proteome</keyword>
<accession>A0A0W0Y092</accession>
<protein>
    <submittedName>
        <fullName evidence="1">Uncharacterized protein</fullName>
    </submittedName>
</protein>
<dbReference type="Proteomes" id="UP000054618">
    <property type="component" value="Unassembled WGS sequence"/>
</dbReference>
<proteinExistence type="predicted"/>
<evidence type="ECO:0000313" key="1">
    <source>
        <dbReference type="EMBL" id="KTD50297.1"/>
    </source>
</evidence>
<dbReference type="RefSeq" id="WP_058507724.1">
    <property type="nucleotide sequence ID" value="NZ_CAAAIK010000001.1"/>
</dbReference>
<organism evidence="1 2">
    <name type="scientific">Legionella quinlivanii</name>
    <dbReference type="NCBI Taxonomy" id="45073"/>
    <lineage>
        <taxon>Bacteria</taxon>
        <taxon>Pseudomonadati</taxon>
        <taxon>Pseudomonadota</taxon>
        <taxon>Gammaproteobacteria</taxon>
        <taxon>Legionellales</taxon>
        <taxon>Legionellaceae</taxon>
        <taxon>Legionella</taxon>
    </lineage>
</organism>
<reference evidence="1 2" key="1">
    <citation type="submission" date="2015-11" db="EMBL/GenBank/DDBJ databases">
        <title>Genomic analysis of 38 Legionella species identifies large and diverse effector repertoires.</title>
        <authorList>
            <person name="Burstein D."/>
            <person name="Amaro F."/>
            <person name="Zusman T."/>
            <person name="Lifshitz Z."/>
            <person name="Cohen O."/>
            <person name="Gilbert J.A."/>
            <person name="Pupko T."/>
            <person name="Shuman H.A."/>
            <person name="Segal G."/>
        </authorList>
    </citation>
    <scope>NUCLEOTIDE SEQUENCE [LARGE SCALE GENOMIC DNA]</scope>
    <source>
        <strain evidence="1 2">CDC#1442-AUS-E</strain>
    </source>
</reference>
<dbReference type="OrthoDB" id="5650072at2"/>